<dbReference type="PANTHER" id="PTHR22602:SF0">
    <property type="entry name" value="TRANSFERASE CAF17, MITOCHONDRIAL-RELATED"/>
    <property type="match status" value="1"/>
</dbReference>
<feature type="domain" description="CAF17 C-terminal" evidence="6">
    <location>
        <begin position="714"/>
        <end position="795"/>
    </location>
</feature>
<keyword evidence="8" id="KW-1185">Reference proteome</keyword>
<dbReference type="GO" id="GO:0016226">
    <property type="term" value="P:iron-sulfur cluster assembly"/>
    <property type="evidence" value="ECO:0007669"/>
    <property type="project" value="TreeGrafter"/>
</dbReference>
<evidence type="ECO:0000256" key="4">
    <source>
        <dbReference type="SAM" id="MobiDB-lite"/>
    </source>
</evidence>
<comment type="caution">
    <text evidence="7">The sequence shown here is derived from an EMBL/GenBank/DDBJ whole genome shotgun (WGS) entry which is preliminary data.</text>
</comment>
<proteinExistence type="predicted"/>
<evidence type="ECO:0000259" key="6">
    <source>
        <dbReference type="Pfam" id="PF25455"/>
    </source>
</evidence>
<comment type="subcellular location">
    <subcellularLocation>
        <location evidence="1">Mitochondrion</location>
    </subcellularLocation>
</comment>
<evidence type="ECO:0000259" key="5">
    <source>
        <dbReference type="Pfam" id="PF05699"/>
    </source>
</evidence>
<feature type="region of interest" description="Disordered" evidence="4">
    <location>
        <begin position="288"/>
        <end position="349"/>
    </location>
</feature>
<protein>
    <submittedName>
        <fullName evidence="7">Uncharacterized protein</fullName>
    </submittedName>
</protein>
<accession>A0A835DQL5</accession>
<dbReference type="InterPro" id="IPR012337">
    <property type="entry name" value="RNaseH-like_sf"/>
</dbReference>
<dbReference type="EMBL" id="JABCRI010000001">
    <property type="protein sequence ID" value="KAF8413038.1"/>
    <property type="molecule type" value="Genomic_DNA"/>
</dbReference>
<reference evidence="7 8" key="1">
    <citation type="submission" date="2020-04" db="EMBL/GenBank/DDBJ databases">
        <title>Plant Genome Project.</title>
        <authorList>
            <person name="Zhang R.-G."/>
        </authorList>
    </citation>
    <scope>NUCLEOTIDE SEQUENCE [LARGE SCALE GENOMIC DNA]</scope>
    <source>
        <strain evidence="7">YNK0</strain>
        <tissue evidence="7">Leaf</tissue>
    </source>
</reference>
<dbReference type="InterPro" id="IPR017703">
    <property type="entry name" value="YgfZ/GCV_T_CS"/>
</dbReference>
<dbReference type="InterPro" id="IPR008906">
    <property type="entry name" value="HATC_C_dom"/>
</dbReference>
<gene>
    <name evidence="7" type="ORF">HHK36_001012</name>
</gene>
<dbReference type="Pfam" id="PF25455">
    <property type="entry name" value="Beta-barrel_CAF17_C"/>
    <property type="match status" value="1"/>
</dbReference>
<dbReference type="InterPro" id="IPR045179">
    <property type="entry name" value="YgfZ/GcvT"/>
</dbReference>
<dbReference type="GO" id="GO:0046983">
    <property type="term" value="F:protein dimerization activity"/>
    <property type="evidence" value="ECO:0007669"/>
    <property type="project" value="InterPro"/>
</dbReference>
<sequence length="809" mass="90464">MHHFKRSFQIYSCRNLHYSSSKLFSHHQTPLEDVGPMASLLKTRSVIRFRGPDTVKFLQGLLTNDLRRFDEPISEKTSTLVTPNLSTVSLPPLYAAMLTPQGRFLYDLFLYRPSRPDEKLDRTGSGPGSKSDESLELFADVDAAVLHELLEYFKKDSIGSFNRNVAVAGRQNTPPVEWWILYGLDAPNLRKIVVRVLSQTASSSGCERNWSTISLIHSKQRNRLGHEKLQKLVYVHYNLRLRMKQLRAEQNREDYSDPIDLSDIFCEEGEEDPLFEWVKDVGEPLLDEAGGRDIDWSSSSSETAPPSLSGGGDRGGDDDDNGGNESAQPRGGASGGGVGSVGGGSENIEMSPFTVEQNFDHTTQDEDHASRPAPRDQTYRRRRYKLMEVDESGHPIQNTDVGPMIATMDSLSIGSGRRDTSSSVSYGYGYTDSNYGTQEAQSQSSGFGNMGYGYPRSSMGSYDYGYGSHVYGTTSSQDLGYGQGQPYIITAIEQHPNYPQLGRLVGIDARQYEQYIRDYTSYYNNYMSWAQYCHYLDQQLHQPPRTDRDDDFEPHRSSIYRLRSKVEIENVAEEFSCWQRFGGNLADKSSTEEPEASAVGWGGYVDPAGMSASQGNNLGWQWFKDPRLECLGFRGIFPSNTAPPLVEADKETDEMNYLLWRLEKGIAEGSTEIPKGEAIPLEYNLAGLNAISFDKGCYVGQESVARTHHRGVIRKRVLPLKFLNDNGKEVEQKVAPGSDVVDTTSNKRAGTVTTALGCRGLGLLRLEEAFKGSGVLSIKEQSDVKVEAIRPEWWPAEWFQEHQQHSAVA</sequence>
<evidence type="ECO:0000313" key="7">
    <source>
        <dbReference type="EMBL" id="KAF8413038.1"/>
    </source>
</evidence>
<dbReference type="GO" id="GO:0005759">
    <property type="term" value="C:mitochondrial matrix"/>
    <property type="evidence" value="ECO:0007669"/>
    <property type="project" value="TreeGrafter"/>
</dbReference>
<dbReference type="Gene3D" id="3.30.1360.120">
    <property type="entry name" value="Probable tRNA modification gtpase trme, domain 1"/>
    <property type="match status" value="1"/>
</dbReference>
<keyword evidence="3" id="KW-0496">Mitochondrion</keyword>
<dbReference type="NCBIfam" id="TIGR03317">
    <property type="entry name" value="ygfZ_signature"/>
    <property type="match status" value="1"/>
</dbReference>
<feature type="region of interest" description="Disordered" evidence="4">
    <location>
        <begin position="361"/>
        <end position="380"/>
    </location>
</feature>
<dbReference type="PANTHER" id="PTHR22602">
    <property type="entry name" value="TRANSFERASE CAF17, MITOCHONDRIAL-RELATED"/>
    <property type="match status" value="1"/>
</dbReference>
<name>A0A835DQL5_TETSI</name>
<dbReference type="Pfam" id="PF05699">
    <property type="entry name" value="Dimer_Tnp_hAT"/>
    <property type="match status" value="1"/>
</dbReference>
<dbReference type="AlphaFoldDB" id="A0A835DQL5"/>
<dbReference type="SUPFAM" id="SSF103025">
    <property type="entry name" value="Folate-binding domain"/>
    <property type="match status" value="1"/>
</dbReference>
<evidence type="ECO:0000256" key="1">
    <source>
        <dbReference type="ARBA" id="ARBA00004173"/>
    </source>
</evidence>
<evidence type="ECO:0000256" key="3">
    <source>
        <dbReference type="ARBA" id="ARBA00023128"/>
    </source>
</evidence>
<feature type="domain" description="HAT C-terminal dimerisation" evidence="5">
    <location>
        <begin position="165"/>
        <end position="239"/>
    </location>
</feature>
<keyword evidence="2" id="KW-0809">Transit peptide</keyword>
<evidence type="ECO:0000313" key="8">
    <source>
        <dbReference type="Proteomes" id="UP000655225"/>
    </source>
</evidence>
<dbReference type="Proteomes" id="UP000655225">
    <property type="component" value="Unassembled WGS sequence"/>
</dbReference>
<dbReference type="OrthoDB" id="191995at2759"/>
<feature type="compositionally biased region" description="Gly residues" evidence="4">
    <location>
        <begin position="332"/>
        <end position="345"/>
    </location>
</feature>
<organism evidence="7 8">
    <name type="scientific">Tetracentron sinense</name>
    <name type="common">Spur-leaf</name>
    <dbReference type="NCBI Taxonomy" id="13715"/>
    <lineage>
        <taxon>Eukaryota</taxon>
        <taxon>Viridiplantae</taxon>
        <taxon>Streptophyta</taxon>
        <taxon>Embryophyta</taxon>
        <taxon>Tracheophyta</taxon>
        <taxon>Spermatophyta</taxon>
        <taxon>Magnoliopsida</taxon>
        <taxon>Trochodendrales</taxon>
        <taxon>Trochodendraceae</taxon>
        <taxon>Tetracentron</taxon>
    </lineage>
</organism>
<dbReference type="InterPro" id="IPR027266">
    <property type="entry name" value="TrmE/GcvT-like"/>
</dbReference>
<evidence type="ECO:0000256" key="2">
    <source>
        <dbReference type="ARBA" id="ARBA00022946"/>
    </source>
</evidence>
<dbReference type="Gene3D" id="3.30.70.1400">
    <property type="entry name" value="Aminomethyltransferase beta-barrel domains"/>
    <property type="match status" value="1"/>
</dbReference>
<dbReference type="InterPro" id="IPR057460">
    <property type="entry name" value="CAF17_C"/>
</dbReference>
<dbReference type="SUPFAM" id="SSF53098">
    <property type="entry name" value="Ribonuclease H-like"/>
    <property type="match status" value="1"/>
</dbReference>